<dbReference type="Gene3D" id="2.40.50.100">
    <property type="match status" value="1"/>
</dbReference>
<comment type="similarity">
    <text evidence="1">Belongs to the membrane fusion protein (MFP) (TC 8.A.1) family.</text>
</comment>
<dbReference type="NCBIfam" id="TIGR01730">
    <property type="entry name" value="RND_mfp"/>
    <property type="match status" value="1"/>
</dbReference>
<evidence type="ECO:0000256" key="1">
    <source>
        <dbReference type="ARBA" id="ARBA00009477"/>
    </source>
</evidence>
<dbReference type="InterPro" id="IPR051909">
    <property type="entry name" value="MFP_Cation_Efflux"/>
</dbReference>
<evidence type="ECO:0000256" key="3">
    <source>
        <dbReference type="ARBA" id="ARBA00022833"/>
    </source>
</evidence>
<dbReference type="GO" id="GO:0046914">
    <property type="term" value="F:transition metal ion binding"/>
    <property type="evidence" value="ECO:0007669"/>
    <property type="project" value="TreeGrafter"/>
</dbReference>
<dbReference type="InterPro" id="IPR058648">
    <property type="entry name" value="HH_CzcB-like"/>
</dbReference>
<dbReference type="GO" id="GO:0016020">
    <property type="term" value="C:membrane"/>
    <property type="evidence" value="ECO:0007669"/>
    <property type="project" value="InterPro"/>
</dbReference>
<evidence type="ECO:0000259" key="6">
    <source>
        <dbReference type="Pfam" id="PF25954"/>
    </source>
</evidence>
<feature type="domain" description="CzcB-like C-terminal circularly permuted SH3-like" evidence="8">
    <location>
        <begin position="340"/>
        <end position="400"/>
    </location>
</feature>
<dbReference type="InterPro" id="IPR058647">
    <property type="entry name" value="BSH_CzcB-like"/>
</dbReference>
<dbReference type="FunFam" id="2.40.420.20:FF:000006">
    <property type="entry name" value="RND family efflux transporter MFP subunit"/>
    <property type="match status" value="1"/>
</dbReference>
<dbReference type="InterPro" id="IPR058649">
    <property type="entry name" value="CzcB_C"/>
</dbReference>
<dbReference type="AlphaFoldDB" id="A0A3B0QZR4"/>
<sequence length="414" mass="45982">MKSRKITMVVIGLMVFILAVAVMWRIGLVESSAIAQDKHAEAKHDKEDGGADGKHVEQQGEEDIVRISKEEMKEFGIELATAGQGKLQVYVNLPGEVVPNADRLAHIVPRMSGIVREVRKTLGQKVRAGEVMAVIESRELADIKSAYLAAKERIFLAEATYKREEKLWKKKISPEREYLEARQALAESKIELRSAEQKLHTLGFTDKYMEQLPAHSDIAFTRYEITAPFDGTVIEKHVAQGEAVEDNYKIFVVADLRSVWIDLDIYQKDISLVRKGQSVIISAGHGLPDVRSRISYVGPLVGEETRTALARVVLPNKGGRWRPGLFVTAKVATSEAEVPVVVPKAAIQMVEGKDSVFVWTKEGFKPHVVKTGREDATQFEITSGLKPGDRYVMKGAFTLKAQLSKEAFGEGHAH</sequence>
<dbReference type="PANTHER" id="PTHR30097:SF4">
    <property type="entry name" value="SLR6042 PROTEIN"/>
    <property type="match status" value="1"/>
</dbReference>
<organism evidence="9">
    <name type="scientific">hydrothermal vent metagenome</name>
    <dbReference type="NCBI Taxonomy" id="652676"/>
    <lineage>
        <taxon>unclassified sequences</taxon>
        <taxon>metagenomes</taxon>
        <taxon>ecological metagenomes</taxon>
    </lineage>
</organism>
<feature type="domain" description="CzcB-like barrel-sandwich hybrid" evidence="7">
    <location>
        <begin position="103"/>
        <end position="255"/>
    </location>
</feature>
<protein>
    <submittedName>
        <fullName evidence="9">Cobalt/zinc/cadmium efflux RND transporter, membrane fusion protein, CzcB family</fullName>
    </submittedName>
</protein>
<accession>A0A3B0QZR4</accession>
<keyword evidence="2" id="KW-0813">Transport</keyword>
<keyword evidence="3" id="KW-0862">Zinc</keyword>
<dbReference type="GO" id="GO:0030288">
    <property type="term" value="C:outer membrane-bounded periplasmic space"/>
    <property type="evidence" value="ECO:0007669"/>
    <property type="project" value="TreeGrafter"/>
</dbReference>
<dbReference type="Pfam" id="PF25893">
    <property type="entry name" value="HH_CzcB"/>
    <property type="match status" value="1"/>
</dbReference>
<dbReference type="Pfam" id="PF25954">
    <property type="entry name" value="Beta-barrel_RND_2"/>
    <property type="match status" value="1"/>
</dbReference>
<dbReference type="Gene3D" id="2.40.30.170">
    <property type="match status" value="1"/>
</dbReference>
<feature type="domain" description="CzcB-like alpha-helical hairpin" evidence="5">
    <location>
        <begin position="142"/>
        <end position="200"/>
    </location>
</feature>
<dbReference type="GO" id="GO:0060003">
    <property type="term" value="P:copper ion export"/>
    <property type="evidence" value="ECO:0007669"/>
    <property type="project" value="TreeGrafter"/>
</dbReference>
<dbReference type="SUPFAM" id="SSF111369">
    <property type="entry name" value="HlyD-like secretion proteins"/>
    <property type="match status" value="1"/>
</dbReference>
<evidence type="ECO:0000259" key="7">
    <source>
        <dbReference type="Pfam" id="PF25973"/>
    </source>
</evidence>
<evidence type="ECO:0000313" key="9">
    <source>
        <dbReference type="EMBL" id="VAV84977.1"/>
    </source>
</evidence>
<dbReference type="Gene3D" id="2.40.420.20">
    <property type="match status" value="1"/>
</dbReference>
<dbReference type="GO" id="GO:0022857">
    <property type="term" value="F:transmembrane transporter activity"/>
    <property type="evidence" value="ECO:0007669"/>
    <property type="project" value="InterPro"/>
</dbReference>
<feature type="region of interest" description="Disordered" evidence="4">
    <location>
        <begin position="37"/>
        <end position="61"/>
    </location>
</feature>
<dbReference type="Pfam" id="PF25973">
    <property type="entry name" value="BSH_CzcB"/>
    <property type="match status" value="1"/>
</dbReference>
<dbReference type="Pfam" id="PF25975">
    <property type="entry name" value="CzcB_C"/>
    <property type="match status" value="1"/>
</dbReference>
<feature type="domain" description="CusB-like beta-barrel" evidence="6">
    <location>
        <begin position="258"/>
        <end position="334"/>
    </location>
</feature>
<dbReference type="InterPro" id="IPR006143">
    <property type="entry name" value="RND_pump_MFP"/>
</dbReference>
<dbReference type="GO" id="GO:0015679">
    <property type="term" value="P:plasma membrane copper ion transport"/>
    <property type="evidence" value="ECO:0007669"/>
    <property type="project" value="TreeGrafter"/>
</dbReference>
<dbReference type="InterPro" id="IPR058792">
    <property type="entry name" value="Beta-barrel_RND_2"/>
</dbReference>
<evidence type="ECO:0000259" key="5">
    <source>
        <dbReference type="Pfam" id="PF25893"/>
    </source>
</evidence>
<proteinExistence type="inferred from homology"/>
<evidence type="ECO:0000256" key="4">
    <source>
        <dbReference type="SAM" id="MobiDB-lite"/>
    </source>
</evidence>
<gene>
    <name evidence="9" type="ORF">MNBD_DELTA01-4</name>
</gene>
<evidence type="ECO:0000256" key="2">
    <source>
        <dbReference type="ARBA" id="ARBA00022448"/>
    </source>
</evidence>
<name>A0A3B0QZR4_9ZZZZ</name>
<dbReference type="PANTHER" id="PTHR30097">
    <property type="entry name" value="CATION EFFLUX SYSTEM PROTEIN CUSB"/>
    <property type="match status" value="1"/>
</dbReference>
<evidence type="ECO:0000259" key="8">
    <source>
        <dbReference type="Pfam" id="PF25975"/>
    </source>
</evidence>
<dbReference type="FunFam" id="2.40.30.170:FF:000010">
    <property type="entry name" value="Efflux RND transporter periplasmic adaptor subunit"/>
    <property type="match status" value="1"/>
</dbReference>
<reference evidence="9" key="1">
    <citation type="submission" date="2018-06" db="EMBL/GenBank/DDBJ databases">
        <authorList>
            <person name="Zhirakovskaya E."/>
        </authorList>
    </citation>
    <scope>NUCLEOTIDE SEQUENCE</scope>
</reference>
<dbReference type="EMBL" id="UOEA01000078">
    <property type="protein sequence ID" value="VAV84977.1"/>
    <property type="molecule type" value="Genomic_DNA"/>
</dbReference>